<dbReference type="Pfam" id="PF03548">
    <property type="entry name" value="LolA"/>
    <property type="match status" value="1"/>
</dbReference>
<keyword evidence="3" id="KW-0449">Lipoprotein</keyword>
<dbReference type="AlphaFoldDB" id="A0A2I1NB98"/>
<protein>
    <submittedName>
        <fullName evidence="3">Outer membrane lipoprotein chaperone LolA</fullName>
    </submittedName>
</protein>
<accession>A0A2I1NB98</accession>
<comment type="caution">
    <text evidence="3">The sequence shown here is derived from an EMBL/GenBank/DDBJ whole genome shotgun (WGS) entry which is preliminary data.</text>
</comment>
<proteinExistence type="predicted"/>
<dbReference type="PANTHER" id="PTHR35869:SF1">
    <property type="entry name" value="OUTER-MEMBRANE LIPOPROTEIN CARRIER PROTEIN"/>
    <property type="match status" value="1"/>
</dbReference>
<dbReference type="Proteomes" id="UP000234639">
    <property type="component" value="Unassembled WGS sequence"/>
</dbReference>
<dbReference type="CDD" id="cd16325">
    <property type="entry name" value="LolA"/>
    <property type="match status" value="1"/>
</dbReference>
<dbReference type="NCBIfam" id="NF000666">
    <property type="entry name" value="PRK00031.2-4"/>
    <property type="match status" value="1"/>
</dbReference>
<evidence type="ECO:0000256" key="1">
    <source>
        <dbReference type="ARBA" id="ARBA00022729"/>
    </source>
</evidence>
<keyword evidence="1 2" id="KW-0732">Signal</keyword>
<evidence type="ECO:0000313" key="3">
    <source>
        <dbReference type="EMBL" id="PKZ29674.1"/>
    </source>
</evidence>
<evidence type="ECO:0000313" key="4">
    <source>
        <dbReference type="Proteomes" id="UP000234639"/>
    </source>
</evidence>
<feature type="chain" id="PRO_5014144702" evidence="2">
    <location>
        <begin position="21"/>
        <end position="173"/>
    </location>
</feature>
<dbReference type="Gene3D" id="2.50.20.10">
    <property type="entry name" value="Lipoprotein localisation LolA/LolB/LppX"/>
    <property type="match status" value="1"/>
</dbReference>
<gene>
    <name evidence="3" type="ORF">CYJ41_01945</name>
</gene>
<dbReference type="RefSeq" id="WP_101636683.1">
    <property type="nucleotide sequence ID" value="NZ_JAPXGI010000001.1"/>
</dbReference>
<sequence>MKKIYFLTAFLLFLTNFAFANPLEFKTLQSDFVQTIQNNENKIEYSGNFISTTNNALWSYKTPNLKDIYFNYEKVVIIEPDLEQAIVTNLKDVPNLMNIIKDANKIDINAYEAKFDGVKYKLNFKNDLLDEISYTDKLDNHIKIKFKNLKKDEFVDENLLTPIIPANFDLITK</sequence>
<feature type="signal peptide" evidence="2">
    <location>
        <begin position="1"/>
        <end position="20"/>
    </location>
</feature>
<dbReference type="PANTHER" id="PTHR35869">
    <property type="entry name" value="OUTER-MEMBRANE LIPOPROTEIN CARRIER PROTEIN"/>
    <property type="match status" value="1"/>
</dbReference>
<dbReference type="NCBIfam" id="NF000663">
    <property type="entry name" value="PRK00031.2-1"/>
    <property type="match status" value="1"/>
</dbReference>
<evidence type="ECO:0000256" key="2">
    <source>
        <dbReference type="SAM" id="SignalP"/>
    </source>
</evidence>
<reference evidence="3 4" key="1">
    <citation type="submission" date="2017-12" db="EMBL/GenBank/DDBJ databases">
        <title>Phylogenetic diversity of female urinary microbiome.</title>
        <authorList>
            <person name="Thomas-White K."/>
            <person name="Wolfe A.J."/>
        </authorList>
    </citation>
    <scope>NUCLEOTIDE SEQUENCE [LARGE SCALE GENOMIC DNA]</scope>
    <source>
        <strain evidence="3 4">UMB0112</strain>
    </source>
</reference>
<dbReference type="EMBL" id="PKHU01000002">
    <property type="protein sequence ID" value="PKZ29674.1"/>
    <property type="molecule type" value="Genomic_DNA"/>
</dbReference>
<name>A0A2I1NB98_9BACT</name>
<organism evidence="3 4">
    <name type="scientific">Campylobacter ureolyticus</name>
    <dbReference type="NCBI Taxonomy" id="827"/>
    <lineage>
        <taxon>Bacteria</taxon>
        <taxon>Pseudomonadati</taxon>
        <taxon>Campylobacterota</taxon>
        <taxon>Epsilonproteobacteria</taxon>
        <taxon>Campylobacterales</taxon>
        <taxon>Campylobacteraceae</taxon>
        <taxon>Campylobacter</taxon>
    </lineage>
</organism>
<dbReference type="InterPro" id="IPR004564">
    <property type="entry name" value="OM_lipoprot_carrier_LolA-like"/>
</dbReference>
<dbReference type="SUPFAM" id="SSF89392">
    <property type="entry name" value="Prokaryotic lipoproteins and lipoprotein localization factors"/>
    <property type="match status" value="1"/>
</dbReference>
<dbReference type="InterPro" id="IPR029046">
    <property type="entry name" value="LolA/LolB/LppX"/>
</dbReference>